<dbReference type="Proteomes" id="UP000053331">
    <property type="component" value="Unassembled WGS sequence"/>
</dbReference>
<protein>
    <submittedName>
        <fullName evidence="1">Uncharacterized protein</fullName>
    </submittedName>
</protein>
<sequence>MCERDAERLVNAVIICSHTGLLQPHRPTFTEAVIRVTCIMCITVKRKTITIREDQDEWIEDQHLNLSSFVREQLDELIEERE</sequence>
<comment type="caution">
    <text evidence="1">The sequence shown here is derived from an EMBL/GenBank/DDBJ whole genome shotgun (WGS) entry which is preliminary data.</text>
</comment>
<name>A0A0F8BG32_9EURY</name>
<dbReference type="EMBL" id="JNFH02000138">
    <property type="protein sequence ID" value="KKF39048.1"/>
    <property type="molecule type" value="Genomic_DNA"/>
</dbReference>
<evidence type="ECO:0000313" key="1">
    <source>
        <dbReference type="EMBL" id="KKF39048.1"/>
    </source>
</evidence>
<gene>
    <name evidence="1" type="ORF">FK85_31625</name>
</gene>
<accession>A0A0F8BG32</accession>
<keyword evidence="2" id="KW-1185">Reference proteome</keyword>
<reference evidence="1 2" key="1">
    <citation type="journal article" date="2015" name="Genome Announc.">
        <title>Draft genome sequence of a Halorubrum H3 strain isolated from the burlinskoye salt lake (Altai Krai, Russia).</title>
        <authorList>
            <person name="Rozanov A.S."/>
            <person name="Bryanskaya A.V."/>
            <person name="Malup T.K."/>
            <person name="Kotenko A.V."/>
            <person name="Peltek S.E."/>
        </authorList>
    </citation>
    <scope>NUCLEOTIDE SEQUENCE [LARGE SCALE GENOMIC DNA]</scope>
    <source>
        <strain evidence="1 2">H3</strain>
    </source>
</reference>
<organism evidence="1 2">
    <name type="scientific">Halorubrum saccharovorum</name>
    <dbReference type="NCBI Taxonomy" id="2248"/>
    <lineage>
        <taxon>Archaea</taxon>
        <taxon>Methanobacteriati</taxon>
        <taxon>Methanobacteriota</taxon>
        <taxon>Stenosarchaea group</taxon>
        <taxon>Halobacteria</taxon>
        <taxon>Halobacteriales</taxon>
        <taxon>Haloferacaceae</taxon>
        <taxon>Halorubrum</taxon>
    </lineage>
</organism>
<proteinExistence type="predicted"/>
<evidence type="ECO:0000313" key="2">
    <source>
        <dbReference type="Proteomes" id="UP000053331"/>
    </source>
</evidence>
<dbReference type="AlphaFoldDB" id="A0A0F8BG32"/>